<keyword evidence="4 8" id="KW-1003">Cell membrane</keyword>
<evidence type="ECO:0000256" key="8">
    <source>
        <dbReference type="RuleBase" id="RU361233"/>
    </source>
</evidence>
<evidence type="ECO:0000259" key="9">
    <source>
        <dbReference type="Pfam" id="PF04535"/>
    </source>
</evidence>
<comment type="subcellular location">
    <subcellularLocation>
        <location evidence="1 8">Cell membrane</location>
        <topology evidence="1 8">Multi-pass membrane protein</topology>
    </subcellularLocation>
</comment>
<keyword evidence="11" id="KW-1185">Reference proteome</keyword>
<evidence type="ECO:0000256" key="4">
    <source>
        <dbReference type="ARBA" id="ARBA00022475"/>
    </source>
</evidence>
<evidence type="ECO:0000256" key="1">
    <source>
        <dbReference type="ARBA" id="ARBA00004651"/>
    </source>
</evidence>
<dbReference type="InterPro" id="IPR044173">
    <property type="entry name" value="CASPL"/>
</dbReference>
<dbReference type="OrthoDB" id="1906221at2759"/>
<dbReference type="InterPro" id="IPR006702">
    <property type="entry name" value="CASP_dom"/>
</dbReference>
<feature type="transmembrane region" description="Helical" evidence="8">
    <location>
        <begin position="83"/>
        <end position="108"/>
    </location>
</feature>
<reference evidence="11" key="1">
    <citation type="submission" date="2016-04" db="EMBL/GenBank/DDBJ databases">
        <title>Cephalotus genome sequencing.</title>
        <authorList>
            <person name="Fukushima K."/>
            <person name="Hasebe M."/>
            <person name="Fang X."/>
        </authorList>
    </citation>
    <scope>NUCLEOTIDE SEQUENCE [LARGE SCALE GENOMIC DNA]</scope>
    <source>
        <strain evidence="11">cv. St1</strain>
    </source>
</reference>
<keyword evidence="7 8" id="KW-0472">Membrane</keyword>
<dbReference type="InterPro" id="IPR006459">
    <property type="entry name" value="CASP/CASPL"/>
</dbReference>
<sequence>MDSITKTNKIITILLRLVALAATIPSIVVMVISNESTQIFDFTFSAQYDNLPTFTYFVVAEAIAAGYSFIVIFLSLKSSFWRVIIILDVVVTLLLTSSVSATLAVALIGKNGNTYAGWDPICGQFSKFCDYVAGAVSCGFVATIIYVLIVLYDLHILSPFFNSKP</sequence>
<feature type="transmembrane region" description="Helical" evidence="8">
    <location>
        <begin position="53"/>
        <end position="76"/>
    </location>
</feature>
<dbReference type="STRING" id="3775.A0A1Q3C686"/>
<gene>
    <name evidence="10" type="ORF">CFOL_v3_19197</name>
</gene>
<keyword evidence="5 8" id="KW-0812">Transmembrane</keyword>
<evidence type="ECO:0000313" key="10">
    <source>
        <dbReference type="EMBL" id="GAV75720.1"/>
    </source>
</evidence>
<dbReference type="PANTHER" id="PTHR36488:SF8">
    <property type="entry name" value="CASP-LIKE PROTEIN 1U1"/>
    <property type="match status" value="1"/>
</dbReference>
<evidence type="ECO:0000256" key="6">
    <source>
        <dbReference type="ARBA" id="ARBA00022989"/>
    </source>
</evidence>
<feature type="transmembrane region" description="Helical" evidence="8">
    <location>
        <begin position="12"/>
        <end position="33"/>
    </location>
</feature>
<evidence type="ECO:0000313" key="11">
    <source>
        <dbReference type="Proteomes" id="UP000187406"/>
    </source>
</evidence>
<comment type="subunit">
    <text evidence="3 8">Homodimer and heterodimers.</text>
</comment>
<dbReference type="GO" id="GO:0005886">
    <property type="term" value="C:plasma membrane"/>
    <property type="evidence" value="ECO:0007669"/>
    <property type="project" value="UniProtKB-SubCell"/>
</dbReference>
<feature type="domain" description="Casparian strip membrane protein" evidence="9">
    <location>
        <begin position="7"/>
        <end position="144"/>
    </location>
</feature>
<dbReference type="InParanoid" id="A0A1Q3C686"/>
<evidence type="ECO:0000256" key="3">
    <source>
        <dbReference type="ARBA" id="ARBA00011489"/>
    </source>
</evidence>
<dbReference type="NCBIfam" id="TIGR01569">
    <property type="entry name" value="A_tha_TIGR01569"/>
    <property type="match status" value="1"/>
</dbReference>
<comment type="caution">
    <text evidence="10">The sequence shown here is derived from an EMBL/GenBank/DDBJ whole genome shotgun (WGS) entry which is preliminary data.</text>
</comment>
<evidence type="ECO:0000256" key="2">
    <source>
        <dbReference type="ARBA" id="ARBA00007651"/>
    </source>
</evidence>
<dbReference type="AlphaFoldDB" id="A0A1Q3C686"/>
<dbReference type="PANTHER" id="PTHR36488">
    <property type="entry name" value="CASP-LIKE PROTEIN 1U1"/>
    <property type="match status" value="1"/>
</dbReference>
<proteinExistence type="inferred from homology"/>
<comment type="similarity">
    <text evidence="2 8">Belongs to the Casparian strip membrane proteins (CASP) family.</text>
</comment>
<protein>
    <recommendedName>
        <fullName evidence="8">CASP-like protein</fullName>
    </recommendedName>
</protein>
<accession>A0A1Q3C686</accession>
<name>A0A1Q3C686_CEPFO</name>
<dbReference type="Proteomes" id="UP000187406">
    <property type="component" value="Unassembled WGS sequence"/>
</dbReference>
<organism evidence="10 11">
    <name type="scientific">Cephalotus follicularis</name>
    <name type="common">Albany pitcher plant</name>
    <dbReference type="NCBI Taxonomy" id="3775"/>
    <lineage>
        <taxon>Eukaryota</taxon>
        <taxon>Viridiplantae</taxon>
        <taxon>Streptophyta</taxon>
        <taxon>Embryophyta</taxon>
        <taxon>Tracheophyta</taxon>
        <taxon>Spermatophyta</taxon>
        <taxon>Magnoliopsida</taxon>
        <taxon>eudicotyledons</taxon>
        <taxon>Gunneridae</taxon>
        <taxon>Pentapetalae</taxon>
        <taxon>rosids</taxon>
        <taxon>fabids</taxon>
        <taxon>Oxalidales</taxon>
        <taxon>Cephalotaceae</taxon>
        <taxon>Cephalotus</taxon>
    </lineage>
</organism>
<dbReference type="Pfam" id="PF04535">
    <property type="entry name" value="CASP_dom"/>
    <property type="match status" value="1"/>
</dbReference>
<keyword evidence="6 8" id="KW-1133">Transmembrane helix</keyword>
<dbReference type="EMBL" id="BDDD01001409">
    <property type="protein sequence ID" value="GAV75720.1"/>
    <property type="molecule type" value="Genomic_DNA"/>
</dbReference>
<feature type="transmembrane region" description="Helical" evidence="8">
    <location>
        <begin position="131"/>
        <end position="154"/>
    </location>
</feature>
<evidence type="ECO:0000256" key="5">
    <source>
        <dbReference type="ARBA" id="ARBA00022692"/>
    </source>
</evidence>
<evidence type="ECO:0000256" key="7">
    <source>
        <dbReference type="ARBA" id="ARBA00023136"/>
    </source>
</evidence>